<evidence type="ECO:0000313" key="3">
    <source>
        <dbReference type="Proteomes" id="UP000756387"/>
    </source>
</evidence>
<dbReference type="EMBL" id="JADCSA010000004">
    <property type="protein sequence ID" value="MBE7324062.1"/>
    <property type="molecule type" value="Genomic_DNA"/>
</dbReference>
<name>A0ABR9RSB1_9ACTN</name>
<evidence type="ECO:0000256" key="1">
    <source>
        <dbReference type="SAM" id="MobiDB-lite"/>
    </source>
</evidence>
<reference evidence="2 3" key="1">
    <citation type="submission" date="2020-10" db="EMBL/GenBank/DDBJ databases">
        <title>Nocardioides sp. isolated from sludge.</title>
        <authorList>
            <person name="Zhang X."/>
        </authorList>
    </citation>
    <scope>NUCLEOTIDE SEQUENCE [LARGE SCALE GENOMIC DNA]</scope>
    <source>
        <strain evidence="2 3">Y6</strain>
    </source>
</reference>
<keyword evidence="3" id="KW-1185">Reference proteome</keyword>
<accession>A0ABR9RSB1</accession>
<gene>
    <name evidence="2" type="ORF">IEQ44_05305</name>
</gene>
<comment type="caution">
    <text evidence="2">The sequence shown here is derived from an EMBL/GenBank/DDBJ whole genome shotgun (WGS) entry which is preliminary data.</text>
</comment>
<dbReference type="Proteomes" id="UP000756387">
    <property type="component" value="Unassembled WGS sequence"/>
</dbReference>
<protein>
    <submittedName>
        <fullName evidence="2">Uncharacterized protein</fullName>
    </submittedName>
</protein>
<organism evidence="2 3">
    <name type="scientific">Nocardioides malaquae</name>
    <dbReference type="NCBI Taxonomy" id="2773426"/>
    <lineage>
        <taxon>Bacteria</taxon>
        <taxon>Bacillati</taxon>
        <taxon>Actinomycetota</taxon>
        <taxon>Actinomycetes</taxon>
        <taxon>Propionibacteriales</taxon>
        <taxon>Nocardioidaceae</taxon>
        <taxon>Nocardioides</taxon>
    </lineage>
</organism>
<evidence type="ECO:0000313" key="2">
    <source>
        <dbReference type="EMBL" id="MBE7324062.1"/>
    </source>
</evidence>
<feature type="region of interest" description="Disordered" evidence="1">
    <location>
        <begin position="52"/>
        <end position="92"/>
    </location>
</feature>
<sequence>MTRGGVRPGAAGEQPRPVATPVAACRADLAGASCREVCRTDVRAEVPAVRVRPAAPPRRRCPPWSSPLPAGATSRRTPPRTAPRFRIREHVR</sequence>
<dbReference type="RefSeq" id="WP_193637401.1">
    <property type="nucleotide sequence ID" value="NZ_JADCSA010000004.1"/>
</dbReference>
<proteinExistence type="predicted"/>